<protein>
    <recommendedName>
        <fullName evidence="5">Lipoprotein</fullName>
    </recommendedName>
</protein>
<dbReference type="Proteomes" id="UP000027466">
    <property type="component" value="Unassembled WGS sequence"/>
</dbReference>
<keyword evidence="2" id="KW-0732">Signal</keyword>
<evidence type="ECO:0000313" key="3">
    <source>
        <dbReference type="EMBL" id="KDR39348.1"/>
    </source>
</evidence>
<feature type="region of interest" description="Disordered" evidence="1">
    <location>
        <begin position="81"/>
        <end position="101"/>
    </location>
</feature>
<feature type="compositionally biased region" description="Basic and acidic residues" evidence="1">
    <location>
        <begin position="81"/>
        <end position="92"/>
    </location>
</feature>
<dbReference type="AlphaFoldDB" id="A0A069PF85"/>
<feature type="signal peptide" evidence="2">
    <location>
        <begin position="1"/>
        <end position="19"/>
    </location>
</feature>
<name>A0A069PF85_9BURK</name>
<dbReference type="STRING" id="60547.GCA_000751215_01765"/>
<evidence type="ECO:0000256" key="2">
    <source>
        <dbReference type="SAM" id="SignalP"/>
    </source>
</evidence>
<evidence type="ECO:0000256" key="1">
    <source>
        <dbReference type="SAM" id="MobiDB-lite"/>
    </source>
</evidence>
<gene>
    <name evidence="3" type="ORF">BG61_33475</name>
</gene>
<sequence length="140" mass="14753">MVIATTATLALGAFGQISAAATGSDGADGMQAAPAVAHNADMRREQAASGAGSPLTLIVQTPSGGTSRLTYVENDGWRVDDRTAARDPDEARVMPVATQQEDPAVKQPLTVFIDGPSGYTYVWMRDEGWKFVGRIAGRSR</sequence>
<proteinExistence type="predicted"/>
<reference evidence="3 4" key="1">
    <citation type="submission" date="2014-03" db="EMBL/GenBank/DDBJ databases">
        <title>Draft Genome Sequences of Four Burkholderia Strains.</title>
        <authorList>
            <person name="Liu X.Y."/>
            <person name="Li C.X."/>
            <person name="Xu J.H."/>
        </authorList>
    </citation>
    <scope>NUCLEOTIDE SEQUENCE [LARGE SCALE GENOMIC DNA]</scope>
    <source>
        <strain evidence="3 4">DSM 50014</strain>
    </source>
</reference>
<keyword evidence="4" id="KW-1185">Reference proteome</keyword>
<comment type="caution">
    <text evidence="3">The sequence shown here is derived from an EMBL/GenBank/DDBJ whole genome shotgun (WGS) entry which is preliminary data.</text>
</comment>
<evidence type="ECO:0000313" key="4">
    <source>
        <dbReference type="Proteomes" id="UP000027466"/>
    </source>
</evidence>
<organism evidence="3 4">
    <name type="scientific">Caballeronia glathei</name>
    <dbReference type="NCBI Taxonomy" id="60547"/>
    <lineage>
        <taxon>Bacteria</taxon>
        <taxon>Pseudomonadati</taxon>
        <taxon>Pseudomonadota</taxon>
        <taxon>Betaproteobacteria</taxon>
        <taxon>Burkholderiales</taxon>
        <taxon>Burkholderiaceae</taxon>
        <taxon>Caballeronia</taxon>
    </lineage>
</organism>
<feature type="chain" id="PRO_5001664223" description="Lipoprotein" evidence="2">
    <location>
        <begin position="20"/>
        <end position="140"/>
    </location>
</feature>
<accession>A0A069PF85</accession>
<dbReference type="EMBL" id="JFHC01000061">
    <property type="protein sequence ID" value="KDR39348.1"/>
    <property type="molecule type" value="Genomic_DNA"/>
</dbReference>
<evidence type="ECO:0008006" key="5">
    <source>
        <dbReference type="Google" id="ProtNLM"/>
    </source>
</evidence>